<name>A0A268RY40_SHOCL</name>
<evidence type="ECO:0000256" key="1">
    <source>
        <dbReference type="ARBA" id="ARBA00006987"/>
    </source>
</evidence>
<keyword evidence="2" id="KW-0732">Signal</keyword>
<dbReference type="Gene3D" id="3.40.190.10">
    <property type="entry name" value="Periplasmic binding protein-like II"/>
    <property type="match status" value="1"/>
</dbReference>
<dbReference type="PROSITE" id="PS51257">
    <property type="entry name" value="PROKAR_LIPOPROTEIN"/>
    <property type="match status" value="1"/>
</dbReference>
<dbReference type="GeneID" id="86927210"/>
<dbReference type="RefSeq" id="WP_094426241.1">
    <property type="nucleotide sequence ID" value="NZ_CP019985.1"/>
</dbReference>
<dbReference type="PANTHER" id="PTHR42928:SF5">
    <property type="entry name" value="BLR1237 PROTEIN"/>
    <property type="match status" value="1"/>
</dbReference>
<dbReference type="InterPro" id="IPR005064">
    <property type="entry name" value="BUG"/>
</dbReference>
<dbReference type="Gene3D" id="3.40.190.150">
    <property type="entry name" value="Bordetella uptake gene, domain 1"/>
    <property type="match status" value="1"/>
</dbReference>
<dbReference type="Proteomes" id="UP000216133">
    <property type="component" value="Unassembled WGS sequence"/>
</dbReference>
<dbReference type="PANTHER" id="PTHR42928">
    <property type="entry name" value="TRICARBOXYLATE-BINDING PROTEIN"/>
    <property type="match status" value="1"/>
</dbReference>
<dbReference type="Pfam" id="PF03401">
    <property type="entry name" value="TctC"/>
    <property type="match status" value="1"/>
</dbReference>
<evidence type="ECO:0008006" key="5">
    <source>
        <dbReference type="Google" id="ProtNLM"/>
    </source>
</evidence>
<dbReference type="CDD" id="cd07012">
    <property type="entry name" value="PBP2_Bug_TTT"/>
    <property type="match status" value="1"/>
</dbReference>
<accession>A0A268RY40</accession>
<evidence type="ECO:0000256" key="2">
    <source>
        <dbReference type="SAM" id="SignalP"/>
    </source>
</evidence>
<organism evidence="3 4">
    <name type="scientific">Shouchella clausii</name>
    <name type="common">Alkalihalobacillus clausii</name>
    <dbReference type="NCBI Taxonomy" id="79880"/>
    <lineage>
        <taxon>Bacteria</taxon>
        <taxon>Bacillati</taxon>
        <taxon>Bacillota</taxon>
        <taxon>Bacilli</taxon>
        <taxon>Bacillales</taxon>
        <taxon>Bacillaceae</taxon>
        <taxon>Shouchella</taxon>
    </lineage>
</organism>
<comment type="similarity">
    <text evidence="1">Belongs to the UPF0065 (bug) family.</text>
</comment>
<protein>
    <recommendedName>
        <fullName evidence="5">Tripartite tricarboxylate transporter substrate binding protein</fullName>
    </recommendedName>
</protein>
<dbReference type="PIRSF" id="PIRSF017082">
    <property type="entry name" value="YflP"/>
    <property type="match status" value="1"/>
</dbReference>
<feature type="chain" id="PRO_5038923940" description="Tripartite tricarboxylate transporter substrate binding protein" evidence="2">
    <location>
        <begin position="21"/>
        <end position="324"/>
    </location>
</feature>
<reference evidence="3 4" key="1">
    <citation type="submission" date="2017-07" db="EMBL/GenBank/DDBJ databases">
        <title>Isolation and whole genome analysis of endospore-forming bacteria from heroin.</title>
        <authorList>
            <person name="Kalinowski J."/>
            <person name="Ahrens B."/>
            <person name="Al-Dilaimi A."/>
            <person name="Winkler A."/>
            <person name="Wibberg D."/>
            <person name="Schleenbecker U."/>
            <person name="Ruckert C."/>
            <person name="Wolfel R."/>
            <person name="Grass G."/>
        </authorList>
    </citation>
    <scope>NUCLEOTIDE SEQUENCE [LARGE SCALE GENOMIC DNA]</scope>
    <source>
        <strain evidence="3 4">7523-2</strain>
    </source>
</reference>
<gene>
    <name evidence="3" type="ORF">CHH61_15390</name>
</gene>
<dbReference type="EMBL" id="NPBS01000080">
    <property type="protein sequence ID" value="PAF25117.1"/>
    <property type="molecule type" value="Genomic_DNA"/>
</dbReference>
<dbReference type="SUPFAM" id="SSF53850">
    <property type="entry name" value="Periplasmic binding protein-like II"/>
    <property type="match status" value="1"/>
</dbReference>
<feature type="signal peptide" evidence="2">
    <location>
        <begin position="1"/>
        <end position="20"/>
    </location>
</feature>
<dbReference type="InterPro" id="IPR042100">
    <property type="entry name" value="Bug_dom1"/>
</dbReference>
<dbReference type="AlphaFoldDB" id="A0A268RY40"/>
<comment type="caution">
    <text evidence="3">The sequence shown here is derived from an EMBL/GenBank/DDBJ whole genome shotgun (WGS) entry which is preliminary data.</text>
</comment>
<evidence type="ECO:0000313" key="3">
    <source>
        <dbReference type="EMBL" id="PAF25117.1"/>
    </source>
</evidence>
<proteinExistence type="inferred from homology"/>
<evidence type="ECO:0000313" key="4">
    <source>
        <dbReference type="Proteomes" id="UP000216133"/>
    </source>
</evidence>
<sequence length="324" mass="35923">MKWFPLFVLQAILLVACSNHDETAVTQAAIDTYPKQTIELYVPASPGGQSDAGARVLARHISKYLDSDIVIVNQDTAGGALAFENVYRAKADGYKLLYYHQALHTSYAVGQYDYSALEMTPIGTFAGINQVFVTRADAPWDSLEELVEEARQHPYEILYGGQIGGTTHFMGEQLGQVADVDIKVLDVGGESDRMTALLGNQIDFVSTGIGNALNYIESGDFKALAVLSEERDELAPDIPTALEQGYDVQFPIIHTLYGPPNLPEEIIHKWNAAAEQLAEDEEYVQDLATTFQRHIQMDHNETLTFNQEELKKAEGIAFELFQED</sequence>